<dbReference type="Pfam" id="PF19040">
    <property type="entry name" value="SGNH"/>
    <property type="match status" value="1"/>
</dbReference>
<dbReference type="PANTHER" id="PTHR23028:SF53">
    <property type="entry name" value="ACYL_TRANSF_3 DOMAIN-CONTAINING PROTEIN"/>
    <property type="match status" value="1"/>
</dbReference>
<keyword evidence="1" id="KW-0812">Transmembrane</keyword>
<reference evidence="4 5" key="1">
    <citation type="submission" date="2023-08" db="EMBL/GenBank/DDBJ databases">
        <title>Draft genome sequence of Janthinobacterium lividum.</title>
        <authorList>
            <person name="Chun B.H."/>
            <person name="Lee Y."/>
        </authorList>
    </citation>
    <scope>NUCLEOTIDE SEQUENCE [LARGE SCALE GENOMIC DNA]</scope>
    <source>
        <strain evidence="4 5">AMJK</strain>
    </source>
</reference>
<sequence length="676" mass="76261">MNNFSSPIAESLQKHHKIYRPDIDGLRAVAVLSVVIFHAFPSLLPGGFIGVDIFFVMSGYLISTILLESLNNKKFSFFDFYLRRAKRIFPSLIVILIFCYAVGWNILFPIEFKGLSKHILGGSIFLSNIVSFLENGYFDVSADFKPLLHLWSLGIEEQFYIVWPLVLWLCWKRKEIIKPLIVFCILLSFAVNVWTVNTNSNAAFYLPHMRFWELLIGSLLSYWTIFNKADLNRFTTKYANQLSWAGTIILSVSLALISRENAFPGWWAIMPTVATACLLLAGPDAWVNRNFLSLRPMIWIGLISFPLYLWHWPLMSFTRILLGEHVTTYMMCAIILASVLMAWLTYKFVEIPVRFGTFSNKSYYSLTGMLMVVGVVGLFSFIQEGKSGLPRQFVADNKIVLTAYDDGDLGKTIAGCGNEKKELDSRFSVCTSDMREAPKYVLIGDSKALALYPALIRTSEPGNRWAIIGGNGSKGPVAPIISKENIYKTYQKAATLAIDKALANPAFEKIVIVAATRGIFSLNNDYSIADLETSKNYDIAFAAVKKFTQELLLAGKPIIFVVDNPTFKDPSECLPRNLRPAFVNKFVNHFEKPGCTIKMEDQVKLSRKYRDLLEQVRQLDPKLISIFDPTEILCDATTGYCSIEKNGRLLYGYTDHVSDYGAGLVARELNGYLQSN</sequence>
<feature type="domain" description="SGNH" evidence="3">
    <location>
        <begin position="425"/>
        <end position="669"/>
    </location>
</feature>
<proteinExistence type="predicted"/>
<feature type="transmembrane region" description="Helical" evidence="1">
    <location>
        <begin position="209"/>
        <end position="226"/>
    </location>
</feature>
<feature type="transmembrane region" description="Helical" evidence="1">
    <location>
        <begin position="294"/>
        <end position="314"/>
    </location>
</feature>
<evidence type="ECO:0000259" key="3">
    <source>
        <dbReference type="Pfam" id="PF19040"/>
    </source>
</evidence>
<comment type="caution">
    <text evidence="4">The sequence shown here is derived from an EMBL/GenBank/DDBJ whole genome shotgun (WGS) entry which is preliminary data.</text>
</comment>
<dbReference type="GO" id="GO:0016746">
    <property type="term" value="F:acyltransferase activity"/>
    <property type="evidence" value="ECO:0007669"/>
    <property type="project" value="UniProtKB-KW"/>
</dbReference>
<name>A0ABU0XTA0_9BURK</name>
<feature type="transmembrane region" description="Helical" evidence="1">
    <location>
        <begin position="176"/>
        <end position="197"/>
    </location>
</feature>
<protein>
    <submittedName>
        <fullName evidence="4">Acyltransferase family protein</fullName>
        <ecNumber evidence="4">2.3.1.-</ecNumber>
    </submittedName>
</protein>
<dbReference type="Pfam" id="PF01757">
    <property type="entry name" value="Acyl_transf_3"/>
    <property type="match status" value="1"/>
</dbReference>
<evidence type="ECO:0000313" key="4">
    <source>
        <dbReference type="EMBL" id="MDQ4626745.1"/>
    </source>
</evidence>
<organism evidence="4 5">
    <name type="scientific">Janthinobacterium lividum</name>
    <dbReference type="NCBI Taxonomy" id="29581"/>
    <lineage>
        <taxon>Bacteria</taxon>
        <taxon>Pseudomonadati</taxon>
        <taxon>Pseudomonadota</taxon>
        <taxon>Betaproteobacteria</taxon>
        <taxon>Burkholderiales</taxon>
        <taxon>Oxalobacteraceae</taxon>
        <taxon>Janthinobacterium</taxon>
    </lineage>
</organism>
<evidence type="ECO:0000313" key="5">
    <source>
        <dbReference type="Proteomes" id="UP001237592"/>
    </source>
</evidence>
<feature type="domain" description="Acyltransferase 3" evidence="2">
    <location>
        <begin position="22"/>
        <end position="346"/>
    </location>
</feature>
<feature type="transmembrane region" description="Helical" evidence="1">
    <location>
        <begin position="148"/>
        <end position="169"/>
    </location>
</feature>
<keyword evidence="5" id="KW-1185">Reference proteome</keyword>
<dbReference type="Proteomes" id="UP001237592">
    <property type="component" value="Unassembled WGS sequence"/>
</dbReference>
<gene>
    <name evidence="4" type="ORF">RB624_12695</name>
</gene>
<evidence type="ECO:0000259" key="2">
    <source>
        <dbReference type="Pfam" id="PF01757"/>
    </source>
</evidence>
<evidence type="ECO:0000256" key="1">
    <source>
        <dbReference type="SAM" id="Phobius"/>
    </source>
</evidence>
<dbReference type="EMBL" id="JAVFKP010000002">
    <property type="protein sequence ID" value="MDQ4626745.1"/>
    <property type="molecule type" value="Genomic_DNA"/>
</dbReference>
<feature type="transmembrane region" description="Helical" evidence="1">
    <location>
        <begin position="88"/>
        <end position="107"/>
    </location>
</feature>
<feature type="transmembrane region" description="Helical" evidence="1">
    <location>
        <begin position="263"/>
        <end position="282"/>
    </location>
</feature>
<dbReference type="InterPro" id="IPR050879">
    <property type="entry name" value="Acyltransferase_3"/>
</dbReference>
<dbReference type="RefSeq" id="WP_307779282.1">
    <property type="nucleotide sequence ID" value="NZ_JAVFKP010000002.1"/>
</dbReference>
<feature type="transmembrane region" description="Helical" evidence="1">
    <location>
        <begin position="361"/>
        <end position="382"/>
    </location>
</feature>
<keyword evidence="4" id="KW-0808">Transferase</keyword>
<feature type="transmembrane region" description="Helical" evidence="1">
    <location>
        <begin position="238"/>
        <end position="257"/>
    </location>
</feature>
<feature type="transmembrane region" description="Helical" evidence="1">
    <location>
        <begin position="46"/>
        <end position="67"/>
    </location>
</feature>
<dbReference type="PANTHER" id="PTHR23028">
    <property type="entry name" value="ACETYLTRANSFERASE"/>
    <property type="match status" value="1"/>
</dbReference>
<dbReference type="EC" id="2.3.1.-" evidence="4"/>
<dbReference type="InterPro" id="IPR043968">
    <property type="entry name" value="SGNH"/>
</dbReference>
<keyword evidence="1" id="KW-0472">Membrane</keyword>
<keyword evidence="1" id="KW-1133">Transmembrane helix</keyword>
<feature type="transmembrane region" description="Helical" evidence="1">
    <location>
        <begin position="21"/>
        <end position="40"/>
    </location>
</feature>
<feature type="transmembrane region" description="Helical" evidence="1">
    <location>
        <begin position="326"/>
        <end position="349"/>
    </location>
</feature>
<keyword evidence="4" id="KW-0012">Acyltransferase</keyword>
<accession>A0ABU0XTA0</accession>
<dbReference type="InterPro" id="IPR002656">
    <property type="entry name" value="Acyl_transf_3_dom"/>
</dbReference>